<dbReference type="RefSeq" id="WP_066464731.1">
    <property type="nucleotide sequence ID" value="NZ_MATO01000037.1"/>
</dbReference>
<dbReference type="Gene3D" id="3.40.50.410">
    <property type="entry name" value="von Willebrand factor, type A domain"/>
    <property type="match status" value="1"/>
</dbReference>
<keyword evidence="4" id="KW-1185">Reference proteome</keyword>
<comment type="caution">
    <text evidence="3">The sequence shown here is derived from an EMBL/GenBank/DDBJ whole genome shotgun (WGS) entry which is preliminary data.</text>
</comment>
<dbReference type="EMBL" id="MATO01000037">
    <property type="protein sequence ID" value="OCS90471.1"/>
    <property type="molecule type" value="Genomic_DNA"/>
</dbReference>
<dbReference type="PANTHER" id="PTHR36846:SF1">
    <property type="entry name" value="PROTEIN VIAA"/>
    <property type="match status" value="1"/>
</dbReference>
<dbReference type="SUPFAM" id="SSF53300">
    <property type="entry name" value="vWA-like"/>
    <property type="match status" value="1"/>
</dbReference>
<evidence type="ECO:0000259" key="2">
    <source>
        <dbReference type="SMART" id="SM00327"/>
    </source>
</evidence>
<dbReference type="InterPro" id="IPR036465">
    <property type="entry name" value="vWFA_dom_sf"/>
</dbReference>
<evidence type="ECO:0000313" key="4">
    <source>
        <dbReference type="Proteomes" id="UP000093482"/>
    </source>
</evidence>
<dbReference type="PANTHER" id="PTHR36846">
    <property type="entry name" value="PROTEIN VIAA"/>
    <property type="match status" value="1"/>
</dbReference>
<dbReference type="OrthoDB" id="92417at2"/>
<gene>
    <name evidence="3" type="ORF">A6K76_11435</name>
</gene>
<sequence>MYEQSVLHIEQREIDRFNQLLQMAKVFQQVCREGTKLHPQFTNIIGDLWGAFYKQDVVFQDDILPQLETAKQIVASLLESELYVARHEITMGDDLLSVLCAMAMSEALKKWLEQNNVEHQRDENKRNAEYAENQVKEARRQMYDPKATEQEKERARTRKQFAERRLADLKKREERLRNEQSKTLDDLPSEQLQNMFEQAHENAQQTAKNVGQLAGDEGRAALMKVPLREQLALAEKVRYHPNLQEIADLAGRFRRIAKKKQKQKFKRTMERRNITLGREVERLLPMELANWSMPSSKLDFLRRFSEQQTFIFSTKGKDKRGKGPIIICMDESSSMSMMRAKSKAFCLALMMIAKKQKRDLAVVPFATTVGDVTLFKRGMSTTDQLIHFCDQFLNGGTNFERPLDAALTILNESRFQEADIVFVTDGASTLSETFLKHFQETKKRKQFQCLSVVLSTKYTKADAKAVECFSDKVLEVSDLAEAEDVFELGI</sequence>
<dbReference type="Proteomes" id="UP000093482">
    <property type="component" value="Unassembled WGS sequence"/>
</dbReference>
<dbReference type="SMART" id="SM00327">
    <property type="entry name" value="VWA"/>
    <property type="match status" value="1"/>
</dbReference>
<organism evidence="3 4">
    <name type="scientific">Caryophanon latum</name>
    <dbReference type="NCBI Taxonomy" id="33977"/>
    <lineage>
        <taxon>Bacteria</taxon>
        <taxon>Bacillati</taxon>
        <taxon>Bacillota</taxon>
        <taxon>Bacilli</taxon>
        <taxon>Bacillales</taxon>
        <taxon>Caryophanaceae</taxon>
        <taxon>Caryophanon</taxon>
    </lineage>
</organism>
<protein>
    <recommendedName>
        <fullName evidence="2">VWFA domain-containing protein</fullName>
    </recommendedName>
</protein>
<dbReference type="GO" id="GO:0005829">
    <property type="term" value="C:cytosol"/>
    <property type="evidence" value="ECO:0007669"/>
    <property type="project" value="TreeGrafter"/>
</dbReference>
<feature type="domain" description="VWFA" evidence="2">
    <location>
        <begin position="322"/>
        <end position="490"/>
    </location>
</feature>
<accession>A0A1C0YTK0</accession>
<evidence type="ECO:0000313" key="3">
    <source>
        <dbReference type="EMBL" id="OCS90471.1"/>
    </source>
</evidence>
<proteinExistence type="predicted"/>
<dbReference type="AlphaFoldDB" id="A0A1C0YTK0"/>
<evidence type="ECO:0000256" key="1">
    <source>
        <dbReference type="SAM" id="MobiDB-lite"/>
    </source>
</evidence>
<name>A0A1C0YTK0_9BACL</name>
<reference evidence="3 4" key="1">
    <citation type="submission" date="2016-07" db="EMBL/GenBank/DDBJ databases">
        <title>Caryophanon latum genome sequencing.</title>
        <authorList>
            <person name="Verma A."/>
            <person name="Pal Y."/>
            <person name="Krishnamurthi S."/>
        </authorList>
    </citation>
    <scope>NUCLEOTIDE SEQUENCE [LARGE SCALE GENOMIC DNA]</scope>
    <source>
        <strain evidence="3 4">DSM 14151</strain>
    </source>
</reference>
<dbReference type="InterPro" id="IPR002035">
    <property type="entry name" value="VWF_A"/>
</dbReference>
<dbReference type="Pfam" id="PF13519">
    <property type="entry name" value="VWA_2"/>
    <property type="match status" value="1"/>
</dbReference>
<feature type="region of interest" description="Disordered" evidence="1">
    <location>
        <begin position="118"/>
        <end position="161"/>
    </location>
</feature>